<accession>A0A918YVR4</accession>
<name>A0A918YVR4_9ACTN</name>
<sequence>MLPYRLWGPAMNETSKALSAEFTKALTGHTPLQSALKVVDDQTAAMRGKGLDTTTG</sequence>
<proteinExistence type="predicted"/>
<organism evidence="1 2">
    <name type="scientific">Kitasatospora indigofera</name>
    <dbReference type="NCBI Taxonomy" id="67307"/>
    <lineage>
        <taxon>Bacteria</taxon>
        <taxon>Bacillati</taxon>
        <taxon>Actinomycetota</taxon>
        <taxon>Actinomycetes</taxon>
        <taxon>Kitasatosporales</taxon>
        <taxon>Streptomycetaceae</taxon>
        <taxon>Kitasatospora</taxon>
    </lineage>
</organism>
<evidence type="ECO:0000313" key="2">
    <source>
        <dbReference type="Proteomes" id="UP000617734"/>
    </source>
</evidence>
<dbReference type="Proteomes" id="UP000617734">
    <property type="component" value="Unassembled WGS sequence"/>
</dbReference>
<gene>
    <name evidence="1" type="ORF">GCM10018781_78510</name>
</gene>
<protein>
    <submittedName>
        <fullName evidence="1">Uncharacterized protein</fullName>
    </submittedName>
</protein>
<reference evidence="1" key="2">
    <citation type="submission" date="2020-09" db="EMBL/GenBank/DDBJ databases">
        <authorList>
            <person name="Sun Q."/>
            <person name="Ohkuma M."/>
        </authorList>
    </citation>
    <scope>NUCLEOTIDE SEQUENCE</scope>
    <source>
        <strain evidence="1">JCM 4646</strain>
    </source>
</reference>
<keyword evidence="2" id="KW-1185">Reference proteome</keyword>
<evidence type="ECO:0000313" key="1">
    <source>
        <dbReference type="EMBL" id="GHE26340.1"/>
    </source>
</evidence>
<dbReference type="EMBL" id="BNBO01000091">
    <property type="protein sequence ID" value="GHE26340.1"/>
    <property type="molecule type" value="Genomic_DNA"/>
</dbReference>
<dbReference type="AlphaFoldDB" id="A0A918YVR4"/>
<reference evidence="1" key="1">
    <citation type="journal article" date="2014" name="Int. J. Syst. Evol. Microbiol.">
        <title>Complete genome sequence of Corynebacterium casei LMG S-19264T (=DSM 44701T), isolated from a smear-ripened cheese.</title>
        <authorList>
            <consortium name="US DOE Joint Genome Institute (JGI-PGF)"/>
            <person name="Walter F."/>
            <person name="Albersmeier A."/>
            <person name="Kalinowski J."/>
            <person name="Ruckert C."/>
        </authorList>
    </citation>
    <scope>NUCLEOTIDE SEQUENCE</scope>
    <source>
        <strain evidence="1">JCM 4646</strain>
    </source>
</reference>
<comment type="caution">
    <text evidence="1">The sequence shown here is derived from an EMBL/GenBank/DDBJ whole genome shotgun (WGS) entry which is preliminary data.</text>
</comment>